<feature type="domain" description="SusD-like N-terminal" evidence="7">
    <location>
        <begin position="61"/>
        <end position="215"/>
    </location>
</feature>
<feature type="domain" description="RagB/SusD" evidence="6">
    <location>
        <begin position="286"/>
        <end position="541"/>
    </location>
</feature>
<dbReference type="InterPro" id="IPR011990">
    <property type="entry name" value="TPR-like_helical_dom_sf"/>
</dbReference>
<dbReference type="Gene3D" id="1.25.40.390">
    <property type="match status" value="1"/>
</dbReference>
<comment type="caution">
    <text evidence="8">The sequence shown here is derived from an EMBL/GenBank/DDBJ whole genome shotgun (WGS) entry which is preliminary data.</text>
</comment>
<evidence type="ECO:0000256" key="4">
    <source>
        <dbReference type="ARBA" id="ARBA00023136"/>
    </source>
</evidence>
<accession>A0ABT1T008</accession>
<comment type="subcellular location">
    <subcellularLocation>
        <location evidence="1">Cell outer membrane</location>
    </subcellularLocation>
</comment>
<evidence type="ECO:0000256" key="3">
    <source>
        <dbReference type="ARBA" id="ARBA00022729"/>
    </source>
</evidence>
<reference evidence="8 9" key="1">
    <citation type="submission" date="2022-07" db="EMBL/GenBank/DDBJ databases">
        <title>Mucilaginibacter sp. JC4.</title>
        <authorList>
            <person name="Le V."/>
            <person name="Ko S.-R."/>
            <person name="Ahn C.-Y."/>
            <person name="Oh H.-M."/>
        </authorList>
    </citation>
    <scope>NUCLEOTIDE SEQUENCE [LARGE SCALE GENOMIC DNA]</scope>
    <source>
        <strain evidence="8 9">JC4</strain>
    </source>
</reference>
<keyword evidence="5" id="KW-0998">Cell outer membrane</keyword>
<dbReference type="PROSITE" id="PS51257">
    <property type="entry name" value="PROKAR_LIPOPROTEIN"/>
    <property type="match status" value="1"/>
</dbReference>
<evidence type="ECO:0000256" key="5">
    <source>
        <dbReference type="ARBA" id="ARBA00023237"/>
    </source>
</evidence>
<dbReference type="Pfam" id="PF14322">
    <property type="entry name" value="SusD-like_3"/>
    <property type="match status" value="1"/>
</dbReference>
<evidence type="ECO:0000259" key="7">
    <source>
        <dbReference type="Pfam" id="PF14322"/>
    </source>
</evidence>
<evidence type="ECO:0000313" key="9">
    <source>
        <dbReference type="Proteomes" id="UP001204376"/>
    </source>
</evidence>
<dbReference type="Proteomes" id="UP001204376">
    <property type="component" value="Unassembled WGS sequence"/>
</dbReference>
<dbReference type="EMBL" id="JANHOH010000001">
    <property type="protein sequence ID" value="MCQ6957793.1"/>
    <property type="molecule type" value="Genomic_DNA"/>
</dbReference>
<dbReference type="InterPro" id="IPR033985">
    <property type="entry name" value="SusD-like_N"/>
</dbReference>
<name>A0ABT1T008_9SPHI</name>
<keyword evidence="4" id="KW-0472">Membrane</keyword>
<keyword evidence="9" id="KW-1185">Reference proteome</keyword>
<keyword evidence="3" id="KW-0732">Signal</keyword>
<dbReference type="Pfam" id="PF07980">
    <property type="entry name" value="SusD_RagB"/>
    <property type="match status" value="1"/>
</dbReference>
<dbReference type="RefSeq" id="WP_256537986.1">
    <property type="nucleotide sequence ID" value="NZ_JANHOH010000001.1"/>
</dbReference>
<gene>
    <name evidence="8" type="ORF">NPE20_07490</name>
</gene>
<organism evidence="8 9">
    <name type="scientific">Mucilaginibacter aquariorum</name>
    <dbReference type="NCBI Taxonomy" id="2967225"/>
    <lineage>
        <taxon>Bacteria</taxon>
        <taxon>Pseudomonadati</taxon>
        <taxon>Bacteroidota</taxon>
        <taxon>Sphingobacteriia</taxon>
        <taxon>Sphingobacteriales</taxon>
        <taxon>Sphingobacteriaceae</taxon>
        <taxon>Mucilaginibacter</taxon>
    </lineage>
</organism>
<evidence type="ECO:0000256" key="2">
    <source>
        <dbReference type="ARBA" id="ARBA00006275"/>
    </source>
</evidence>
<comment type="similarity">
    <text evidence="2">Belongs to the SusD family.</text>
</comment>
<dbReference type="InterPro" id="IPR012944">
    <property type="entry name" value="SusD_RagB_dom"/>
</dbReference>
<protein>
    <submittedName>
        <fullName evidence="8">RagB/SusD family nutrient uptake outer membrane protein</fullName>
    </submittedName>
</protein>
<evidence type="ECO:0000256" key="1">
    <source>
        <dbReference type="ARBA" id="ARBA00004442"/>
    </source>
</evidence>
<evidence type="ECO:0000259" key="6">
    <source>
        <dbReference type="Pfam" id="PF07980"/>
    </source>
</evidence>
<dbReference type="SUPFAM" id="SSF48452">
    <property type="entry name" value="TPR-like"/>
    <property type="match status" value="1"/>
</dbReference>
<proteinExistence type="inferred from homology"/>
<evidence type="ECO:0000313" key="8">
    <source>
        <dbReference type="EMBL" id="MCQ6957793.1"/>
    </source>
</evidence>
<sequence>MKFLKKLLIVSVAIVAVSGCKKLDIAPTDRFSDLTFWKVDANVYNALYNNYGLIYNSGLYFNAEAISDNAYSPSGDLNLIASGNATSLTAKFEGDWGYYYSTIKSCNIFLKNVDQNTTLPAATIARLKAETRFIRAFEHFNLTKWYGDVPIMDHDGTPEEAQVVPRSPKATVVKFVLDELEAAIPDLPSKDALPEAENGRITKGAALALEARVLLYQGDRMADVVAICEKLMNDQGTNGTYSLANNYSALFSDPTVNNKNNESILSLQYVPTIRTWQDFWDFAPRTVGGRVSSMAPTQELVNDYIMLNGKGITETGSGYVEGNPYVNRDPRLTATVVYDKYTWVNANNSTKTIYIKPGTDPVQPGLDEYSAGSQAASPTGYYWRKYFDPSALANFVSGNNLHLIRYAEILLDYAEAKQSLGQMDATVWNKTIGALRARAGFTDAGALNYPGAADMTNIIRRERRVELAMEGLRTDDIRRWKIAETVMNGYAHGAKFSGDQSTDNGYIRAQSRKFNAQRDYLWAIPANETNKNANLGQNPGYTN</sequence>